<dbReference type="GO" id="GO:0005509">
    <property type="term" value="F:calcium ion binding"/>
    <property type="evidence" value="ECO:0007669"/>
    <property type="project" value="InterPro"/>
</dbReference>
<dbReference type="PRINTS" id="PR00450">
    <property type="entry name" value="RECOVERIN"/>
</dbReference>
<dbReference type="Gene3D" id="1.10.238.10">
    <property type="entry name" value="EF-hand"/>
    <property type="match status" value="2"/>
</dbReference>
<keyword evidence="2" id="KW-0677">Repeat</keyword>
<dbReference type="PANTHER" id="PTHR10891">
    <property type="entry name" value="EF-HAND CALCIUM-BINDING DOMAIN CONTAINING PROTEIN"/>
    <property type="match status" value="1"/>
</dbReference>
<dbReference type="InterPro" id="IPR011992">
    <property type="entry name" value="EF-hand-dom_pair"/>
</dbReference>
<evidence type="ECO:0000256" key="2">
    <source>
        <dbReference type="ARBA" id="ARBA00022737"/>
    </source>
</evidence>
<dbReference type="SUPFAM" id="SSF47473">
    <property type="entry name" value="EF-hand"/>
    <property type="match status" value="1"/>
</dbReference>
<evidence type="ECO:0000313" key="5">
    <source>
        <dbReference type="EMBL" id="KAF2283711.1"/>
    </source>
</evidence>
<dbReference type="AlphaFoldDB" id="A0A6A6K4K0"/>
<protein>
    <recommendedName>
        <fullName evidence="4">EF-hand domain-containing protein</fullName>
    </recommendedName>
</protein>
<keyword evidence="6" id="KW-1185">Reference proteome</keyword>
<dbReference type="FunFam" id="1.10.238.10:FF:000178">
    <property type="entry name" value="Calmodulin-2 A"/>
    <property type="match status" value="1"/>
</dbReference>
<keyword evidence="3" id="KW-0106">Calcium</keyword>
<reference evidence="5 6" key="1">
    <citation type="journal article" date="2020" name="Mol. Plant">
        <title>The Chromosome-Based Rubber Tree Genome Provides New Insights into Spurge Genome Evolution and Rubber Biosynthesis.</title>
        <authorList>
            <person name="Liu J."/>
            <person name="Shi C."/>
            <person name="Shi C.C."/>
            <person name="Li W."/>
            <person name="Zhang Q.J."/>
            <person name="Zhang Y."/>
            <person name="Li K."/>
            <person name="Lu H.F."/>
            <person name="Shi C."/>
            <person name="Zhu S.T."/>
            <person name="Xiao Z.Y."/>
            <person name="Nan H."/>
            <person name="Yue Y."/>
            <person name="Zhu X.G."/>
            <person name="Wu Y."/>
            <person name="Hong X.N."/>
            <person name="Fan G.Y."/>
            <person name="Tong Y."/>
            <person name="Zhang D."/>
            <person name="Mao C.L."/>
            <person name="Liu Y.L."/>
            <person name="Hao S.J."/>
            <person name="Liu W.Q."/>
            <person name="Lv M.Q."/>
            <person name="Zhang H.B."/>
            <person name="Liu Y."/>
            <person name="Hu-Tang G.R."/>
            <person name="Wang J.P."/>
            <person name="Wang J.H."/>
            <person name="Sun Y.H."/>
            <person name="Ni S.B."/>
            <person name="Chen W.B."/>
            <person name="Zhang X.C."/>
            <person name="Jiao Y.N."/>
            <person name="Eichler E.E."/>
            <person name="Li G.H."/>
            <person name="Liu X."/>
            <person name="Gao L.Z."/>
        </authorList>
    </citation>
    <scope>NUCLEOTIDE SEQUENCE [LARGE SCALE GENOMIC DNA]</scope>
    <source>
        <strain evidence="6">cv. GT1</strain>
        <tissue evidence="5">Leaf</tissue>
    </source>
</reference>
<dbReference type="InterPro" id="IPR018247">
    <property type="entry name" value="EF_Hand_1_Ca_BS"/>
</dbReference>
<dbReference type="Pfam" id="PF13499">
    <property type="entry name" value="EF-hand_7"/>
    <property type="match status" value="2"/>
</dbReference>
<dbReference type="PROSITE" id="PS00018">
    <property type="entry name" value="EF_HAND_1"/>
    <property type="match status" value="3"/>
</dbReference>
<evidence type="ECO:0000256" key="3">
    <source>
        <dbReference type="ARBA" id="ARBA00022837"/>
    </source>
</evidence>
<dbReference type="SMART" id="SM00054">
    <property type="entry name" value="EFh"/>
    <property type="match status" value="3"/>
</dbReference>
<dbReference type="InterPro" id="IPR002048">
    <property type="entry name" value="EF_hand_dom"/>
</dbReference>
<organism evidence="5 6">
    <name type="scientific">Hevea brasiliensis</name>
    <name type="common">Para rubber tree</name>
    <name type="synonym">Siphonia brasiliensis</name>
    <dbReference type="NCBI Taxonomy" id="3981"/>
    <lineage>
        <taxon>Eukaryota</taxon>
        <taxon>Viridiplantae</taxon>
        <taxon>Streptophyta</taxon>
        <taxon>Embryophyta</taxon>
        <taxon>Tracheophyta</taxon>
        <taxon>Spermatophyta</taxon>
        <taxon>Magnoliopsida</taxon>
        <taxon>eudicotyledons</taxon>
        <taxon>Gunneridae</taxon>
        <taxon>Pentapetalae</taxon>
        <taxon>rosids</taxon>
        <taxon>fabids</taxon>
        <taxon>Malpighiales</taxon>
        <taxon>Euphorbiaceae</taxon>
        <taxon>Crotonoideae</taxon>
        <taxon>Micrandreae</taxon>
        <taxon>Hevea</taxon>
    </lineage>
</organism>
<evidence type="ECO:0000259" key="4">
    <source>
        <dbReference type="PROSITE" id="PS50222"/>
    </source>
</evidence>
<keyword evidence="1" id="KW-0479">Metal-binding</keyword>
<dbReference type="InterPro" id="IPR039647">
    <property type="entry name" value="EF_hand_pair_protein_CML-like"/>
</dbReference>
<proteinExistence type="predicted"/>
<feature type="domain" description="EF-hand" evidence="4">
    <location>
        <begin position="1"/>
        <end position="31"/>
    </location>
</feature>
<sequence length="169" mass="18400">MKWVFSKFDTNKDGKISRQEYKSAVRSLGKGMDEAEMAKSFEATDTDGDGFIDFKEFMVMMNNVGDGVKTSDIQSAFQAFDLDGDGKISAEELMQVLKKMGERTSLDACRKMIRGVDTNGNAWTHESNQTICWVVTTVAKAGGPPRCSGISGGDIGRMGGVDVHGRIPL</sequence>
<accession>A0A6A6K4K0</accession>
<dbReference type="GO" id="GO:0043226">
    <property type="term" value="C:organelle"/>
    <property type="evidence" value="ECO:0007669"/>
    <property type="project" value="UniProtKB-ARBA"/>
</dbReference>
<dbReference type="PROSITE" id="PS50222">
    <property type="entry name" value="EF_HAND_2"/>
    <property type="match status" value="3"/>
</dbReference>
<dbReference type="CDD" id="cd00051">
    <property type="entry name" value="EFh"/>
    <property type="match status" value="2"/>
</dbReference>
<dbReference type="Proteomes" id="UP000467840">
    <property type="component" value="Chromosome 12"/>
</dbReference>
<evidence type="ECO:0000313" key="6">
    <source>
        <dbReference type="Proteomes" id="UP000467840"/>
    </source>
</evidence>
<feature type="domain" description="EF-hand" evidence="4">
    <location>
        <begin position="68"/>
        <end position="103"/>
    </location>
</feature>
<evidence type="ECO:0000256" key="1">
    <source>
        <dbReference type="ARBA" id="ARBA00022723"/>
    </source>
</evidence>
<feature type="domain" description="EF-hand" evidence="4">
    <location>
        <begin position="32"/>
        <end position="67"/>
    </location>
</feature>
<name>A0A6A6K4K0_HEVBR</name>
<gene>
    <name evidence="5" type="ORF">GH714_014381</name>
</gene>
<dbReference type="EMBL" id="JAAGAX010000018">
    <property type="protein sequence ID" value="KAF2283711.1"/>
    <property type="molecule type" value="Genomic_DNA"/>
</dbReference>
<comment type="caution">
    <text evidence="5">The sequence shown here is derived from an EMBL/GenBank/DDBJ whole genome shotgun (WGS) entry which is preliminary data.</text>
</comment>